<keyword evidence="6 14" id="KW-0223">Dioxygenase</keyword>
<dbReference type="AlphaFoldDB" id="A0A6P9CTF1"/>
<dbReference type="PRINTS" id="PR00087">
    <property type="entry name" value="LIPOXYGENASE"/>
</dbReference>
<dbReference type="SMART" id="SM00308">
    <property type="entry name" value="LH2"/>
    <property type="match status" value="1"/>
</dbReference>
<comment type="pathway">
    <text evidence="2">Lipid metabolism.</text>
</comment>
<accession>A0A6P9CTF1</accession>
<name>A0A6P9CTF1_PANGU</name>
<keyword evidence="17" id="KW-1185">Reference proteome</keyword>
<dbReference type="OrthoDB" id="407298at2759"/>
<evidence type="ECO:0000256" key="10">
    <source>
        <dbReference type="PIRSR" id="PIRSR601885-1"/>
    </source>
</evidence>
<dbReference type="GeneID" id="117671251"/>
<comment type="similarity">
    <text evidence="3 14">Belongs to the lipoxygenase family.</text>
</comment>
<evidence type="ECO:0000256" key="11">
    <source>
        <dbReference type="PIRSR" id="PIRSR601885-2"/>
    </source>
</evidence>
<evidence type="ECO:0000256" key="13">
    <source>
        <dbReference type="PROSITE-ProRule" id="PRU00152"/>
    </source>
</evidence>
<keyword evidence="8 10" id="KW-0408">Iron</keyword>
<evidence type="ECO:0000313" key="18">
    <source>
        <dbReference type="RefSeq" id="XP_034282967.1"/>
    </source>
</evidence>
<dbReference type="Pfam" id="PF00305">
    <property type="entry name" value="Lipoxygenase"/>
    <property type="match status" value="1"/>
</dbReference>
<dbReference type="CDD" id="cd01753">
    <property type="entry name" value="PLAT_LOX"/>
    <property type="match status" value="1"/>
</dbReference>
<dbReference type="PANTHER" id="PTHR11771">
    <property type="entry name" value="LIPOXYGENASE"/>
    <property type="match status" value="1"/>
</dbReference>
<dbReference type="PROSITE" id="PS51393">
    <property type="entry name" value="LIPOXYGENASE_3"/>
    <property type="match status" value="1"/>
</dbReference>
<evidence type="ECO:0000313" key="21">
    <source>
        <dbReference type="RefSeq" id="XP_060538649.1"/>
    </source>
</evidence>
<dbReference type="InterPro" id="IPR000907">
    <property type="entry name" value="LipOase"/>
</dbReference>
<evidence type="ECO:0000259" key="15">
    <source>
        <dbReference type="PROSITE" id="PS50095"/>
    </source>
</evidence>
<dbReference type="RefSeq" id="XP_034282970.1">
    <property type="nucleotide sequence ID" value="XM_034427079.1"/>
</dbReference>
<evidence type="ECO:0000256" key="6">
    <source>
        <dbReference type="ARBA" id="ARBA00022964"/>
    </source>
</evidence>
<dbReference type="InterPro" id="IPR013819">
    <property type="entry name" value="LipOase_C"/>
</dbReference>
<dbReference type="FunFam" id="1.20.245.10:FF:000001">
    <property type="entry name" value="Arachidonate 5-lipoxygenase a"/>
    <property type="match status" value="1"/>
</dbReference>
<evidence type="ECO:0000256" key="5">
    <source>
        <dbReference type="ARBA" id="ARBA00022723"/>
    </source>
</evidence>
<feature type="binding site" evidence="10">
    <location>
        <position position="676"/>
    </location>
    <ligand>
        <name>Fe cation</name>
        <dbReference type="ChEBI" id="CHEBI:24875"/>
        <note>catalytic</note>
    </ligand>
</feature>
<feature type="binding site" evidence="11">
    <location>
        <position position="22"/>
    </location>
    <ligand>
        <name>Ca(2+)</name>
        <dbReference type="ChEBI" id="CHEBI:29108"/>
        <label>1</label>
    </ligand>
</feature>
<dbReference type="PROSITE" id="PS00081">
    <property type="entry name" value="LIPOXYGENASE_2"/>
    <property type="match status" value="1"/>
</dbReference>
<dbReference type="SUPFAM" id="SSF49723">
    <property type="entry name" value="Lipase/lipooxygenase domain (PLAT/LH2 domain)"/>
    <property type="match status" value="1"/>
</dbReference>
<evidence type="ECO:0000259" key="16">
    <source>
        <dbReference type="PROSITE" id="PS51393"/>
    </source>
</evidence>
<feature type="binding site" evidence="10">
    <location>
        <position position="378"/>
    </location>
    <ligand>
        <name>Fe cation</name>
        <dbReference type="ChEBI" id="CHEBI:24875"/>
        <note>catalytic</note>
    </ligand>
</feature>
<dbReference type="Proteomes" id="UP001652622">
    <property type="component" value="Unplaced"/>
</dbReference>
<proteinExistence type="inferred from homology"/>
<evidence type="ECO:0000313" key="20">
    <source>
        <dbReference type="RefSeq" id="XP_034282970.1"/>
    </source>
</evidence>
<evidence type="ECO:0000256" key="7">
    <source>
        <dbReference type="ARBA" id="ARBA00023002"/>
    </source>
</evidence>
<evidence type="ECO:0000313" key="17">
    <source>
        <dbReference type="Proteomes" id="UP001652622"/>
    </source>
</evidence>
<dbReference type="InterPro" id="IPR020833">
    <property type="entry name" value="LipOase_Fe_BS"/>
</dbReference>
<feature type="domain" description="PLAT" evidence="15">
    <location>
        <begin position="7"/>
        <end position="124"/>
    </location>
</feature>
<dbReference type="PROSITE" id="PS50095">
    <property type="entry name" value="PLAT"/>
    <property type="match status" value="1"/>
</dbReference>
<comment type="subcellular location">
    <subcellularLocation>
        <location evidence="1">Cytoplasm</location>
    </subcellularLocation>
</comment>
<dbReference type="RefSeq" id="XP_034282968.1">
    <property type="nucleotide sequence ID" value="XM_034427077.1"/>
</dbReference>
<dbReference type="InterPro" id="IPR036392">
    <property type="entry name" value="PLAT/LH2_dom_sf"/>
</dbReference>
<comment type="caution">
    <text evidence="13">Lacks conserved residue(s) required for the propagation of feature annotation.</text>
</comment>
<dbReference type="Gene3D" id="2.60.60.20">
    <property type="entry name" value="PLAT/LH2 domain"/>
    <property type="match status" value="1"/>
</dbReference>
<feature type="binding site" evidence="11">
    <location>
        <position position="44"/>
    </location>
    <ligand>
        <name>Ca(2+)</name>
        <dbReference type="ChEBI" id="CHEBI:29108"/>
        <label>1</label>
    </ligand>
</feature>
<dbReference type="Gene3D" id="1.20.245.10">
    <property type="entry name" value="Lipoxygenase-1, Domain 5"/>
    <property type="match status" value="1"/>
</dbReference>
<dbReference type="GO" id="GO:0005506">
    <property type="term" value="F:iron ion binding"/>
    <property type="evidence" value="ECO:0007669"/>
    <property type="project" value="InterPro"/>
</dbReference>
<dbReference type="PROSITE" id="PS00711">
    <property type="entry name" value="LIPOXYGENASE_1"/>
    <property type="match status" value="1"/>
</dbReference>
<dbReference type="InterPro" id="IPR042062">
    <property type="entry name" value="PLAT_LOX_verte"/>
</dbReference>
<dbReference type="InterPro" id="IPR036226">
    <property type="entry name" value="LipOase_C_sf"/>
</dbReference>
<evidence type="ECO:0000313" key="19">
    <source>
        <dbReference type="RefSeq" id="XP_034282968.1"/>
    </source>
</evidence>
<dbReference type="InterPro" id="IPR020834">
    <property type="entry name" value="LipOase_CS"/>
</dbReference>
<dbReference type="SUPFAM" id="SSF48484">
    <property type="entry name" value="Lipoxigenase"/>
    <property type="match status" value="1"/>
</dbReference>
<dbReference type="InterPro" id="IPR001885">
    <property type="entry name" value="LipOase_mml"/>
</dbReference>
<feature type="binding site" evidence="10">
    <location>
        <position position="553"/>
    </location>
    <ligand>
        <name>Fe cation</name>
        <dbReference type="ChEBI" id="CHEBI:24875"/>
        <note>catalytic</note>
    </ligand>
</feature>
<organism evidence="17 20">
    <name type="scientific">Pantherophis guttatus</name>
    <name type="common">Corn snake</name>
    <name type="synonym">Elaphe guttata</name>
    <dbReference type="NCBI Taxonomy" id="94885"/>
    <lineage>
        <taxon>Eukaryota</taxon>
        <taxon>Metazoa</taxon>
        <taxon>Chordata</taxon>
        <taxon>Craniata</taxon>
        <taxon>Vertebrata</taxon>
        <taxon>Euteleostomi</taxon>
        <taxon>Lepidosauria</taxon>
        <taxon>Squamata</taxon>
        <taxon>Bifurcata</taxon>
        <taxon>Unidentata</taxon>
        <taxon>Episquamata</taxon>
        <taxon>Toxicofera</taxon>
        <taxon>Serpentes</taxon>
        <taxon>Colubroidea</taxon>
        <taxon>Colubridae</taxon>
        <taxon>Colubrinae</taxon>
        <taxon>Pantherophis</taxon>
    </lineage>
</organism>
<evidence type="ECO:0000256" key="2">
    <source>
        <dbReference type="ARBA" id="ARBA00005189"/>
    </source>
</evidence>
<dbReference type="GO" id="GO:0016702">
    <property type="term" value="F:oxidoreductase activity, acting on single donors with incorporation of molecular oxygen, incorporation of two atoms of oxygen"/>
    <property type="evidence" value="ECO:0007669"/>
    <property type="project" value="InterPro"/>
</dbReference>
<evidence type="ECO:0000256" key="8">
    <source>
        <dbReference type="ARBA" id="ARBA00023004"/>
    </source>
</evidence>
<dbReference type="GO" id="GO:0034440">
    <property type="term" value="P:lipid oxidation"/>
    <property type="evidence" value="ECO:0007669"/>
    <property type="project" value="InterPro"/>
</dbReference>
<dbReference type="KEGG" id="pgut:117671251"/>
<evidence type="ECO:0000256" key="4">
    <source>
        <dbReference type="ARBA" id="ARBA00022490"/>
    </source>
</evidence>
<dbReference type="RefSeq" id="XP_060538649.1">
    <property type="nucleotide sequence ID" value="XM_060682666.1"/>
</dbReference>
<dbReference type="GO" id="GO:0005737">
    <property type="term" value="C:cytoplasm"/>
    <property type="evidence" value="ECO:0007669"/>
    <property type="project" value="UniProtKB-SubCell"/>
</dbReference>
<feature type="binding site" evidence="10">
    <location>
        <position position="373"/>
    </location>
    <ligand>
        <name>Fe cation</name>
        <dbReference type="ChEBI" id="CHEBI:24875"/>
        <note>catalytic</note>
    </ligand>
</feature>
<keyword evidence="11" id="KW-0106">Calcium</keyword>
<dbReference type="PRINTS" id="PR00467">
    <property type="entry name" value="MAMLPOXGNASE"/>
</dbReference>
<feature type="domain" description="Lipoxygenase" evidence="16">
    <location>
        <begin position="125"/>
        <end position="676"/>
    </location>
</feature>
<dbReference type="RefSeq" id="XP_034282967.1">
    <property type="nucleotide sequence ID" value="XM_034427076.1"/>
</dbReference>
<dbReference type="OMA" id="MEMIMAS"/>
<dbReference type="FunFam" id="2.60.60.20:FF:000002">
    <property type="entry name" value="Arachidonate 5-lipoxygenase a"/>
    <property type="match status" value="1"/>
</dbReference>
<dbReference type="Pfam" id="PF01477">
    <property type="entry name" value="PLAT"/>
    <property type="match status" value="1"/>
</dbReference>
<evidence type="ECO:0000256" key="1">
    <source>
        <dbReference type="ARBA" id="ARBA00004496"/>
    </source>
</evidence>
<feature type="site" description="Essential for stabilizing binding to COTL1" evidence="12">
    <location>
        <position position="109"/>
    </location>
</feature>
<protein>
    <submittedName>
        <fullName evidence="18 19">Hydroperoxide isomerase ALOXE3-like</fullName>
    </submittedName>
</protein>
<evidence type="ECO:0000256" key="12">
    <source>
        <dbReference type="PIRSR" id="PIRSR601885-3"/>
    </source>
</evidence>
<evidence type="ECO:0000256" key="3">
    <source>
        <dbReference type="ARBA" id="ARBA00009419"/>
    </source>
</evidence>
<gene>
    <name evidence="18 19 20 21" type="primary">LOC117671251</name>
</gene>
<keyword evidence="5 10" id="KW-0479">Metal-binding</keyword>
<comment type="cofactor">
    <cofactor evidence="10">
        <name>Fe cation</name>
        <dbReference type="ChEBI" id="CHEBI:24875"/>
    </cofactor>
    <text evidence="10">Binds 1 Fe cation per subunit.</text>
</comment>
<keyword evidence="9" id="KW-0443">Lipid metabolism</keyword>
<reference evidence="18 19" key="1">
    <citation type="submission" date="2025-04" db="UniProtKB">
        <authorList>
            <consortium name="RefSeq"/>
        </authorList>
    </citation>
    <scope>IDENTIFICATION</scope>
    <source>
        <tissue evidence="18 19">Blood</tissue>
    </source>
</reference>
<dbReference type="Gene3D" id="3.10.450.60">
    <property type="match status" value="1"/>
</dbReference>
<evidence type="ECO:0000256" key="14">
    <source>
        <dbReference type="RuleBase" id="RU003974"/>
    </source>
</evidence>
<keyword evidence="4" id="KW-0963">Cytoplasm</keyword>
<keyword evidence="7 14" id="KW-0560">Oxidoreductase</keyword>
<sequence>MATVPSATYKIRVATGNYLFGGTMDTISISLVGAHGETPKFRLDKFGKDFSPGEVEEFVVETQVELGDLLLVRLHKEPYGFFPPTNWNCSFIEVETPEGQTHHFPCYQWIPGYPTFELREGTAKLAQVDANSRLLSEHRRYELLAKQETYRYKDYQPGWPKCLDADSVDQLHLSDQYSSIKSCSFRVLLKTAEIELKLKGLLNLKGSWKKLADIRRAFWFYRTPTSEYVSKHWAEDAFFGYQYLNGASPGIIQRCSEIPAKFPVTQEMVVESLGLETTLEKEVKEGRIFLLDCQILEGIPATTLNGSPQYVSAPLCLLHLNPWGEMMPVAIQLTQQPGPRSPIFLPTDPEWDWALAKFWVRNSTLYLHEILAHLLHTHLLVEVYLLATLRQLPKCHPVHKLLIPHFRYTLHINILGRTHLLAPDGMLDKMIGTGFQGLSQLVARGLSKLTYSMLCFPDDLRDRGVDALPNYHYKEDGLKLWSAIESFVSGMIGLYYPSDGAVEKDMELQAWVAEIFEKCFHQRQSSGFPAHLGTIAELTKYLTMMIFTCSARHASVNNSQFDFGAWMPNYPSTMRRPPPESKGGVTFADILETLPDVSTSCQTLLILWLLSRERGDKRSLGYYPEEHFTEEGPKNVIAAFQKHLAKISQEIQERNRRLPLPYNYLNPPEVENSISI</sequence>
<evidence type="ECO:0000256" key="9">
    <source>
        <dbReference type="ARBA" id="ARBA00023098"/>
    </source>
</evidence>
<dbReference type="InterPro" id="IPR001024">
    <property type="entry name" value="PLAT/LH2_dom"/>
</dbReference>